<dbReference type="AlphaFoldDB" id="A0A2S2NUA8"/>
<proteinExistence type="predicted"/>
<evidence type="ECO:0000256" key="4">
    <source>
        <dbReference type="ARBA" id="ARBA00022833"/>
    </source>
</evidence>
<evidence type="ECO:0000256" key="6">
    <source>
        <dbReference type="PROSITE-ProRule" id="PRU00333"/>
    </source>
</evidence>
<dbReference type="PROSITE" id="PS50970">
    <property type="entry name" value="HCY"/>
    <property type="match status" value="1"/>
</dbReference>
<evidence type="ECO:0000256" key="3">
    <source>
        <dbReference type="ARBA" id="ARBA00022723"/>
    </source>
</evidence>
<dbReference type="GO" id="GO:0033528">
    <property type="term" value="P:S-methylmethionine cycle"/>
    <property type="evidence" value="ECO:0007669"/>
    <property type="project" value="TreeGrafter"/>
</dbReference>
<keyword evidence="3" id="KW-0479">Metal-binding</keyword>
<keyword evidence="1 8" id="KW-0489">Methyltransferase</keyword>
<feature type="domain" description="Hcy-binding" evidence="7">
    <location>
        <begin position="1"/>
        <end position="264"/>
    </location>
</feature>
<dbReference type="PANTHER" id="PTHR46015">
    <property type="entry name" value="ZGC:172121"/>
    <property type="match status" value="1"/>
</dbReference>
<accession>A0A2S2NUA8</accession>
<dbReference type="InterPro" id="IPR003726">
    <property type="entry name" value="HCY_dom"/>
</dbReference>
<comment type="pathway">
    <text evidence="5">Amino-acid biosynthesis; L-methionine biosynthesis via de novo pathway.</text>
</comment>
<dbReference type="SUPFAM" id="SSF82282">
    <property type="entry name" value="Homocysteine S-methyltransferase"/>
    <property type="match status" value="1"/>
</dbReference>
<name>A0A2S2NUA8_SCHGA</name>
<dbReference type="PANTHER" id="PTHR46015:SF1">
    <property type="entry name" value="HOMOCYSTEINE S-METHYLTRANSFERASE-LIKE ISOFORM 1"/>
    <property type="match status" value="1"/>
</dbReference>
<keyword evidence="2 8" id="KW-0808">Transferase</keyword>
<sequence>MDSTILNKKMYLLDGSFISGITPYVDIDSVMKHPLWGSNLLLNNEDAVICGHKDYIRAGADFLTTNTYQASIGGFQKYLNLDYDQSFELIKKSVMICRRAITEENIERNIQIMGSIGPYGASLRDCSEYNGNYIDTMNLKELYNWHKPRIQALVEAGVDIMLFETIPSVIEATILLNILTEFPNQKACLSFSCKDGNYLSHGEKFSSAVELFWSNDYRKQLIAIGMNCLHPKFITPLLMSVKTENVNFITYPNGGGIWDIAQNW</sequence>
<dbReference type="EMBL" id="GGMR01008098">
    <property type="protein sequence ID" value="MBY20717.1"/>
    <property type="molecule type" value="Transcribed_RNA"/>
</dbReference>
<comment type="caution">
    <text evidence="6">Lacks conserved residue(s) required for the propagation of feature annotation.</text>
</comment>
<evidence type="ECO:0000259" key="7">
    <source>
        <dbReference type="PROSITE" id="PS50970"/>
    </source>
</evidence>
<keyword evidence="4" id="KW-0862">Zinc</keyword>
<evidence type="ECO:0000256" key="2">
    <source>
        <dbReference type="ARBA" id="ARBA00022679"/>
    </source>
</evidence>
<reference evidence="8" key="1">
    <citation type="submission" date="2018-04" db="EMBL/GenBank/DDBJ databases">
        <title>Transcriptome of Schizaphis graminum biotype I.</title>
        <authorList>
            <person name="Scully E.D."/>
            <person name="Geib S.M."/>
            <person name="Palmer N.A."/>
            <person name="Koch K."/>
            <person name="Bradshaw J."/>
            <person name="Heng-Moss T."/>
            <person name="Sarath G."/>
        </authorList>
    </citation>
    <scope>NUCLEOTIDE SEQUENCE</scope>
</reference>
<organism evidence="8">
    <name type="scientific">Schizaphis graminum</name>
    <name type="common">Green bug aphid</name>
    <dbReference type="NCBI Taxonomy" id="13262"/>
    <lineage>
        <taxon>Eukaryota</taxon>
        <taxon>Metazoa</taxon>
        <taxon>Ecdysozoa</taxon>
        <taxon>Arthropoda</taxon>
        <taxon>Hexapoda</taxon>
        <taxon>Insecta</taxon>
        <taxon>Pterygota</taxon>
        <taxon>Neoptera</taxon>
        <taxon>Paraneoptera</taxon>
        <taxon>Hemiptera</taxon>
        <taxon>Sternorrhyncha</taxon>
        <taxon>Aphidomorpha</taxon>
        <taxon>Aphidoidea</taxon>
        <taxon>Aphididae</taxon>
        <taxon>Aphidini</taxon>
        <taxon>Schizaphis</taxon>
    </lineage>
</organism>
<evidence type="ECO:0000313" key="8">
    <source>
        <dbReference type="EMBL" id="MBY20717.1"/>
    </source>
</evidence>
<dbReference type="GO" id="GO:0032259">
    <property type="term" value="P:methylation"/>
    <property type="evidence" value="ECO:0007669"/>
    <property type="project" value="UniProtKB-KW"/>
</dbReference>
<evidence type="ECO:0000256" key="1">
    <source>
        <dbReference type="ARBA" id="ARBA00022603"/>
    </source>
</evidence>
<dbReference type="GO" id="GO:0046872">
    <property type="term" value="F:metal ion binding"/>
    <property type="evidence" value="ECO:0007669"/>
    <property type="project" value="UniProtKB-KW"/>
</dbReference>
<gene>
    <name evidence="8" type="primary">mmuM_0</name>
    <name evidence="8" type="ORF">g.84119</name>
</gene>
<dbReference type="InterPro" id="IPR036589">
    <property type="entry name" value="HCY_dom_sf"/>
</dbReference>
<dbReference type="Gene3D" id="3.20.20.330">
    <property type="entry name" value="Homocysteine-binding-like domain"/>
    <property type="match status" value="1"/>
</dbReference>
<dbReference type="InterPro" id="IPR051486">
    <property type="entry name" value="Hcy_S-methyltransferase"/>
</dbReference>
<dbReference type="GO" id="GO:0008898">
    <property type="term" value="F:S-adenosylmethionine-homocysteine S-methyltransferase activity"/>
    <property type="evidence" value="ECO:0007669"/>
    <property type="project" value="TreeGrafter"/>
</dbReference>
<dbReference type="Pfam" id="PF02574">
    <property type="entry name" value="S-methyl_trans"/>
    <property type="match status" value="1"/>
</dbReference>
<dbReference type="GO" id="GO:0009086">
    <property type="term" value="P:methionine biosynthetic process"/>
    <property type="evidence" value="ECO:0007669"/>
    <property type="project" value="TreeGrafter"/>
</dbReference>
<protein>
    <submittedName>
        <fullName evidence="8">Homocysteine S-methyltransferase</fullName>
    </submittedName>
</protein>
<evidence type="ECO:0000256" key="5">
    <source>
        <dbReference type="ARBA" id="ARBA00034478"/>
    </source>
</evidence>